<dbReference type="SUPFAM" id="SSF56112">
    <property type="entry name" value="Protein kinase-like (PK-like)"/>
    <property type="match status" value="1"/>
</dbReference>
<organism evidence="10 11">
    <name type="scientific">Thelohanellus kitauei</name>
    <name type="common">Myxosporean</name>
    <dbReference type="NCBI Taxonomy" id="669202"/>
    <lineage>
        <taxon>Eukaryota</taxon>
        <taxon>Metazoa</taxon>
        <taxon>Cnidaria</taxon>
        <taxon>Myxozoa</taxon>
        <taxon>Myxosporea</taxon>
        <taxon>Bivalvulida</taxon>
        <taxon>Platysporina</taxon>
        <taxon>Myxobolidae</taxon>
        <taxon>Thelohanellus</taxon>
    </lineage>
</organism>
<dbReference type="Proteomes" id="UP000031668">
    <property type="component" value="Unassembled WGS sequence"/>
</dbReference>
<dbReference type="InterPro" id="IPR008271">
    <property type="entry name" value="Ser/Thr_kinase_AS"/>
</dbReference>
<dbReference type="GO" id="GO:0007059">
    <property type="term" value="P:chromosome segregation"/>
    <property type="evidence" value="ECO:0007669"/>
    <property type="project" value="TreeGrafter"/>
</dbReference>
<dbReference type="GO" id="GO:0035556">
    <property type="term" value="P:intracellular signal transduction"/>
    <property type="evidence" value="ECO:0007669"/>
    <property type="project" value="TreeGrafter"/>
</dbReference>
<keyword evidence="11" id="KW-1185">Reference proteome</keyword>
<dbReference type="FunFam" id="1.10.510.10:FF:000698">
    <property type="entry name" value="Serine/threonine-protein kinase tousled-like 1"/>
    <property type="match status" value="1"/>
</dbReference>
<evidence type="ECO:0000259" key="9">
    <source>
        <dbReference type="PROSITE" id="PS50011"/>
    </source>
</evidence>
<feature type="coiled-coil region" evidence="8">
    <location>
        <begin position="25"/>
        <end position="52"/>
    </location>
</feature>
<dbReference type="InterPro" id="IPR017441">
    <property type="entry name" value="Protein_kinase_ATP_BS"/>
</dbReference>
<sequence>MVRKGTQFVEIWQDGQAFKDIDEYLNNDSREIAENNRLKDELEKIRKAINKRKPNDKNCLGIRSPTDRVRRTRGVLEESTAHNSMMPINQSCSVEDYQRYEELYKIRLNTLKKEEIELNIEREKLEKERDLHIKNMKIFANEESSRFNHNPKLNNNRYLILDMLGRGGFSEVFKAFDLNEFKFVACKIHQLNFQWTEAKKHNFVRHAVREYKIHSTLDHPNIVKFLDVFEIDNDSFGTVMEYCDGNDLDTYLKQNKIIPERDARFIIVQVAQALRYMNELRPSIIHFDLKPGNILLLSGINAWHVKIADFGLSKTLPVEGDETSIDLTTPGAGTYWYLPPECFFTGINPTKISSKVDVWSVGIIFYQCLYGRKPFGNDLSQTNILEQNTILNATSITFPMKPIVSTEAKDFIRCCLVYNKENRMDVIQMSEMPYLKYRKPERSTLPPPLTNLKISDY</sequence>
<evidence type="ECO:0000256" key="5">
    <source>
        <dbReference type="ARBA" id="ARBA00022840"/>
    </source>
</evidence>
<evidence type="ECO:0000256" key="8">
    <source>
        <dbReference type="SAM" id="Coils"/>
    </source>
</evidence>
<keyword evidence="4 10" id="KW-0418">Kinase</keyword>
<reference evidence="10 11" key="1">
    <citation type="journal article" date="2014" name="Genome Biol. Evol.">
        <title>The genome of the myxosporean Thelohanellus kitauei shows adaptations to nutrient acquisition within its fish host.</title>
        <authorList>
            <person name="Yang Y."/>
            <person name="Xiong J."/>
            <person name="Zhou Z."/>
            <person name="Huo F."/>
            <person name="Miao W."/>
            <person name="Ran C."/>
            <person name="Liu Y."/>
            <person name="Zhang J."/>
            <person name="Feng J."/>
            <person name="Wang M."/>
            <person name="Wang M."/>
            <person name="Wang L."/>
            <person name="Yao B."/>
        </authorList>
    </citation>
    <scope>NUCLEOTIDE SEQUENCE [LARGE SCALE GENOMIC DNA]</scope>
    <source>
        <strain evidence="10">Wuqing</strain>
    </source>
</reference>
<dbReference type="CDD" id="cd13990">
    <property type="entry name" value="STKc_TLK"/>
    <property type="match status" value="1"/>
</dbReference>
<evidence type="ECO:0000313" key="11">
    <source>
        <dbReference type="Proteomes" id="UP000031668"/>
    </source>
</evidence>
<keyword evidence="5 6" id="KW-0067">ATP-binding</keyword>
<dbReference type="InterPro" id="IPR011009">
    <property type="entry name" value="Kinase-like_dom_sf"/>
</dbReference>
<evidence type="ECO:0000256" key="3">
    <source>
        <dbReference type="ARBA" id="ARBA00022741"/>
    </source>
</evidence>
<dbReference type="GO" id="GO:0004674">
    <property type="term" value="F:protein serine/threonine kinase activity"/>
    <property type="evidence" value="ECO:0007669"/>
    <property type="project" value="UniProtKB-KW"/>
</dbReference>
<protein>
    <submittedName>
        <fullName evidence="10">Serine/threonine-protein kinase tousled-like 2</fullName>
    </submittedName>
</protein>
<keyword evidence="8" id="KW-0175">Coiled coil</keyword>
<dbReference type="PROSITE" id="PS00108">
    <property type="entry name" value="PROTEIN_KINASE_ST"/>
    <property type="match status" value="1"/>
</dbReference>
<keyword evidence="3 6" id="KW-0547">Nucleotide-binding</keyword>
<feature type="domain" description="Protein kinase" evidence="9">
    <location>
        <begin position="158"/>
        <end position="435"/>
    </location>
</feature>
<evidence type="ECO:0000256" key="6">
    <source>
        <dbReference type="PROSITE-ProRule" id="PRU10141"/>
    </source>
</evidence>
<dbReference type="GO" id="GO:0005634">
    <property type="term" value="C:nucleus"/>
    <property type="evidence" value="ECO:0007669"/>
    <property type="project" value="TreeGrafter"/>
</dbReference>
<dbReference type="OMA" id="REYKVHR"/>
<evidence type="ECO:0000256" key="2">
    <source>
        <dbReference type="ARBA" id="ARBA00022679"/>
    </source>
</evidence>
<dbReference type="PANTHER" id="PTHR22974:SF23">
    <property type="entry name" value="TOUSLED-LIKE KINASE, ISOFORM G"/>
    <property type="match status" value="1"/>
</dbReference>
<dbReference type="OrthoDB" id="346907at2759"/>
<feature type="binding site" evidence="6">
    <location>
        <position position="187"/>
    </location>
    <ligand>
        <name>ATP</name>
        <dbReference type="ChEBI" id="CHEBI:30616"/>
    </ligand>
</feature>
<dbReference type="SMART" id="SM00220">
    <property type="entry name" value="S_TKc"/>
    <property type="match status" value="1"/>
</dbReference>
<proteinExistence type="inferred from homology"/>
<evidence type="ECO:0000256" key="1">
    <source>
        <dbReference type="ARBA" id="ARBA00022527"/>
    </source>
</evidence>
<dbReference type="InterPro" id="IPR000719">
    <property type="entry name" value="Prot_kinase_dom"/>
</dbReference>
<dbReference type="Gene3D" id="1.10.510.10">
    <property type="entry name" value="Transferase(Phosphotransferase) domain 1"/>
    <property type="match status" value="1"/>
</dbReference>
<comment type="caution">
    <text evidence="10">The sequence shown here is derived from an EMBL/GenBank/DDBJ whole genome shotgun (WGS) entry which is preliminary data.</text>
</comment>
<keyword evidence="1 7" id="KW-0723">Serine/threonine-protein kinase</keyword>
<name>A0A0C2I9C7_THEKT</name>
<keyword evidence="2" id="KW-0808">Transferase</keyword>
<evidence type="ECO:0000256" key="4">
    <source>
        <dbReference type="ARBA" id="ARBA00022777"/>
    </source>
</evidence>
<dbReference type="AlphaFoldDB" id="A0A0C2I9C7"/>
<dbReference type="GO" id="GO:0005524">
    <property type="term" value="F:ATP binding"/>
    <property type="evidence" value="ECO:0007669"/>
    <property type="project" value="UniProtKB-UniRule"/>
</dbReference>
<gene>
    <name evidence="10" type="ORF">RF11_12986</name>
</gene>
<comment type="similarity">
    <text evidence="7">Belongs to the protein kinase superfamily.</text>
</comment>
<dbReference type="PROSITE" id="PS00107">
    <property type="entry name" value="PROTEIN_KINASE_ATP"/>
    <property type="match status" value="1"/>
</dbReference>
<accession>A0A0C2I9C7</accession>
<dbReference type="EMBL" id="JWZT01005202">
    <property type="protein sequence ID" value="KII61873.1"/>
    <property type="molecule type" value="Genomic_DNA"/>
</dbReference>
<dbReference type="Pfam" id="PF00069">
    <property type="entry name" value="Pkinase"/>
    <property type="match status" value="1"/>
</dbReference>
<dbReference type="PROSITE" id="PS50011">
    <property type="entry name" value="PROTEIN_KINASE_DOM"/>
    <property type="match status" value="1"/>
</dbReference>
<feature type="coiled-coil region" evidence="8">
    <location>
        <begin position="108"/>
        <end position="142"/>
    </location>
</feature>
<evidence type="ECO:0000256" key="7">
    <source>
        <dbReference type="RuleBase" id="RU000304"/>
    </source>
</evidence>
<dbReference type="PANTHER" id="PTHR22974">
    <property type="entry name" value="MIXED LINEAGE PROTEIN KINASE"/>
    <property type="match status" value="1"/>
</dbReference>
<evidence type="ECO:0000313" key="10">
    <source>
        <dbReference type="EMBL" id="KII61873.1"/>
    </source>
</evidence>